<proteinExistence type="predicted"/>
<comment type="caution">
    <text evidence="3">The sequence shown here is derived from an EMBL/GenBank/DDBJ whole genome shotgun (WGS) entry which is preliminary data.</text>
</comment>
<evidence type="ECO:0000256" key="1">
    <source>
        <dbReference type="SAM" id="MobiDB-lite"/>
    </source>
</evidence>
<evidence type="ECO:0000313" key="4">
    <source>
        <dbReference type="Proteomes" id="UP001591681"/>
    </source>
</evidence>
<evidence type="ECO:0000259" key="2">
    <source>
        <dbReference type="PROSITE" id="PS50174"/>
    </source>
</evidence>
<feature type="region of interest" description="Disordered" evidence="1">
    <location>
        <begin position="345"/>
        <end position="378"/>
    </location>
</feature>
<dbReference type="Pfam" id="PF12796">
    <property type="entry name" value="Ank_2"/>
    <property type="match status" value="1"/>
</dbReference>
<protein>
    <recommendedName>
        <fullName evidence="2">G-patch domain-containing protein</fullName>
    </recommendedName>
</protein>
<dbReference type="PANTHER" id="PTHR20923:SF1">
    <property type="entry name" value="G PATCH DOMAIN AND ANKYRIN REPEAT-CONTAINING PROTEIN 1"/>
    <property type="match status" value="1"/>
</dbReference>
<dbReference type="EMBL" id="JBHFQA010000015">
    <property type="protein sequence ID" value="KAL2086685.1"/>
    <property type="molecule type" value="Genomic_DNA"/>
</dbReference>
<organism evidence="3 4">
    <name type="scientific">Coilia grayii</name>
    <name type="common">Gray's grenadier anchovy</name>
    <dbReference type="NCBI Taxonomy" id="363190"/>
    <lineage>
        <taxon>Eukaryota</taxon>
        <taxon>Metazoa</taxon>
        <taxon>Chordata</taxon>
        <taxon>Craniata</taxon>
        <taxon>Vertebrata</taxon>
        <taxon>Euteleostomi</taxon>
        <taxon>Actinopterygii</taxon>
        <taxon>Neopterygii</taxon>
        <taxon>Teleostei</taxon>
        <taxon>Clupei</taxon>
        <taxon>Clupeiformes</taxon>
        <taxon>Clupeoidei</taxon>
        <taxon>Engraulidae</taxon>
        <taxon>Coilinae</taxon>
        <taxon>Coilia</taxon>
    </lineage>
</organism>
<reference evidence="3 4" key="1">
    <citation type="submission" date="2024-09" db="EMBL/GenBank/DDBJ databases">
        <title>A chromosome-level genome assembly of Gray's grenadier anchovy, Coilia grayii.</title>
        <authorList>
            <person name="Fu Z."/>
        </authorList>
    </citation>
    <scope>NUCLEOTIDE SEQUENCE [LARGE SCALE GENOMIC DNA]</scope>
    <source>
        <strain evidence="3">G4</strain>
        <tissue evidence="3">Muscle</tissue>
    </source>
</reference>
<dbReference type="InterPro" id="IPR000467">
    <property type="entry name" value="G_patch_dom"/>
</dbReference>
<dbReference type="PANTHER" id="PTHR20923">
    <property type="entry name" value="BAT4 PROTEIN-RELATED"/>
    <property type="match status" value="1"/>
</dbReference>
<dbReference type="PROSITE" id="PS50174">
    <property type="entry name" value="G_PATCH"/>
    <property type="match status" value="1"/>
</dbReference>
<feature type="compositionally biased region" description="Basic residues" evidence="1">
    <location>
        <begin position="71"/>
        <end position="88"/>
    </location>
</feature>
<dbReference type="InterPro" id="IPR002110">
    <property type="entry name" value="Ankyrin_rpt"/>
</dbReference>
<sequence length="391" mass="43505">MSSASIFFTRGKEDEQIWTAGVRPGRDDQSRSTAAITGDEVRNFYQNLFEGEEEEGHQQRETDSAATPRCSQRKGAREQRRKAQKRRVAGQQDGGYEGRGRQAAANEGGETGRSAHPPQGSRVCERDGHRLLRVAQEGDLPALRKLLKGAPQQVDVNFHDGFYWTAVMCASHSGKAEAVQLLLDHGASWVGVVDTQGRDARDLAEQAGHDEVVRVLDRHGSRMAGSGYGEGSVAGTSTQQTPQWCSVCECLYSEPEERHRSSTLHQFNRGRLRLSRPAEPHYCLPPSSAGYRMMLRSGWNPGSGLGPEGQGPHQPVRTILKRDQAGLGYGPTPRPRVTHFHAKDPQAVQRPAKPTERRERAVTLSAKAQRRKETRQRAWERDFRTSFNIDP</sequence>
<feature type="domain" description="G-patch" evidence="2">
    <location>
        <begin position="286"/>
        <end position="332"/>
    </location>
</feature>
<name>A0ABD1JJY4_9TELE</name>
<gene>
    <name evidence="3" type="ORF">ACEWY4_017744</name>
</gene>
<dbReference type="AlphaFoldDB" id="A0ABD1JJY4"/>
<dbReference type="SUPFAM" id="SSF48403">
    <property type="entry name" value="Ankyrin repeat"/>
    <property type="match status" value="1"/>
</dbReference>
<dbReference type="InterPro" id="IPR036770">
    <property type="entry name" value="Ankyrin_rpt-contain_sf"/>
</dbReference>
<accession>A0ABD1JJY4</accession>
<dbReference type="Pfam" id="PF01585">
    <property type="entry name" value="G-patch"/>
    <property type="match status" value="1"/>
</dbReference>
<dbReference type="InterPro" id="IPR039146">
    <property type="entry name" value="GPANK1"/>
</dbReference>
<feature type="region of interest" description="Disordered" evidence="1">
    <location>
        <begin position="1"/>
        <end position="123"/>
    </location>
</feature>
<evidence type="ECO:0000313" key="3">
    <source>
        <dbReference type="EMBL" id="KAL2086685.1"/>
    </source>
</evidence>
<dbReference type="Proteomes" id="UP001591681">
    <property type="component" value="Unassembled WGS sequence"/>
</dbReference>
<dbReference type="SMART" id="SM00443">
    <property type="entry name" value="G_patch"/>
    <property type="match status" value="1"/>
</dbReference>
<keyword evidence="4" id="KW-1185">Reference proteome</keyword>
<dbReference type="Gene3D" id="1.25.40.20">
    <property type="entry name" value="Ankyrin repeat-containing domain"/>
    <property type="match status" value="1"/>
</dbReference>